<evidence type="ECO:0000256" key="2">
    <source>
        <dbReference type="SAM" id="Phobius"/>
    </source>
</evidence>
<organism evidence="3 4">
    <name type="scientific">Endozoicomonas gorgoniicola</name>
    <dbReference type="NCBI Taxonomy" id="1234144"/>
    <lineage>
        <taxon>Bacteria</taxon>
        <taxon>Pseudomonadati</taxon>
        <taxon>Pseudomonadota</taxon>
        <taxon>Gammaproteobacteria</taxon>
        <taxon>Oceanospirillales</taxon>
        <taxon>Endozoicomonadaceae</taxon>
        <taxon>Endozoicomonas</taxon>
    </lineage>
</organism>
<feature type="compositionally biased region" description="Basic and acidic residues" evidence="1">
    <location>
        <begin position="1"/>
        <end position="13"/>
    </location>
</feature>
<dbReference type="InterPro" id="IPR036249">
    <property type="entry name" value="Thioredoxin-like_sf"/>
</dbReference>
<comment type="caution">
    <text evidence="3">The sequence shown here is derived from an EMBL/GenBank/DDBJ whole genome shotgun (WGS) entry which is preliminary data.</text>
</comment>
<keyword evidence="2" id="KW-0812">Transmembrane</keyword>
<evidence type="ECO:0000313" key="4">
    <source>
        <dbReference type="Proteomes" id="UP001209854"/>
    </source>
</evidence>
<feature type="region of interest" description="Disordered" evidence="1">
    <location>
        <begin position="1"/>
        <end position="23"/>
    </location>
</feature>
<dbReference type="SUPFAM" id="SSF52833">
    <property type="entry name" value="Thioredoxin-like"/>
    <property type="match status" value="1"/>
</dbReference>
<dbReference type="Proteomes" id="UP001209854">
    <property type="component" value="Unassembled WGS sequence"/>
</dbReference>
<name>A0ABT3N101_9GAMM</name>
<accession>A0ABT3N101</accession>
<evidence type="ECO:0000313" key="3">
    <source>
        <dbReference type="EMBL" id="MCW7555312.1"/>
    </source>
</evidence>
<keyword evidence="4" id="KW-1185">Reference proteome</keyword>
<keyword evidence="2" id="KW-0472">Membrane</keyword>
<evidence type="ECO:0008006" key="5">
    <source>
        <dbReference type="Google" id="ProtNLM"/>
    </source>
</evidence>
<protein>
    <recommendedName>
        <fullName evidence="5">Thioredoxin domain-containing protein</fullName>
    </recommendedName>
</protein>
<feature type="transmembrane region" description="Helical" evidence="2">
    <location>
        <begin position="31"/>
        <end position="54"/>
    </location>
</feature>
<reference evidence="3 4" key="1">
    <citation type="submission" date="2022-10" db="EMBL/GenBank/DDBJ databases">
        <title>High-quality genome sequences of two octocoral-associated bacteria, Endozoicomonas euniceicola EF212 and Endozoicomonas gorgoniicola PS125.</title>
        <authorList>
            <person name="Chiou Y.-J."/>
            <person name="Chen Y.-H."/>
        </authorList>
    </citation>
    <scope>NUCLEOTIDE SEQUENCE [LARGE SCALE GENOMIC DNA]</scope>
    <source>
        <strain evidence="3 4">PS125</strain>
    </source>
</reference>
<dbReference type="EMBL" id="JAPFCC010000001">
    <property type="protein sequence ID" value="MCW7555312.1"/>
    <property type="molecule type" value="Genomic_DNA"/>
</dbReference>
<proteinExistence type="predicted"/>
<sequence>MQEAKYNRRDTSNKRKPNSQPGRAKGRLQMLLIFAIPAFAICLSYLMYFTGVFIPEGKTNKGQLILPPKPLSQLNLIQGDQAFSEANLDGRWAILVLGSKDCLSESCQEAMYQTRQAHIALGKETDRVVRTFIADEDLSLSHNFQQEHPDIIWLKANKAVLLKELDLREWPTGRYFIVDPLGNVMMGYESAQYGGDLLKDLKRLLKASKIG</sequence>
<evidence type="ECO:0000256" key="1">
    <source>
        <dbReference type="SAM" id="MobiDB-lite"/>
    </source>
</evidence>
<dbReference type="RefSeq" id="WP_262565079.1">
    <property type="nucleotide sequence ID" value="NZ_JAPFCC010000001.1"/>
</dbReference>
<keyword evidence="2" id="KW-1133">Transmembrane helix</keyword>
<gene>
    <name evidence="3" type="ORF">NX722_22315</name>
</gene>